<accession>A0A6A6MML0</accession>
<gene>
    <name evidence="1" type="ORF">GH714_013209</name>
</gene>
<dbReference type="PANTHER" id="PTHR37383">
    <property type="entry name" value="OS01G0694200 PROTEIN"/>
    <property type="match status" value="1"/>
</dbReference>
<evidence type="ECO:0000313" key="1">
    <source>
        <dbReference type="EMBL" id="KAF2313755.1"/>
    </source>
</evidence>
<dbReference type="Proteomes" id="UP000467840">
    <property type="component" value="Chromosome 15"/>
</dbReference>
<comment type="caution">
    <text evidence="1">The sequence shown here is derived from an EMBL/GenBank/DDBJ whole genome shotgun (WGS) entry which is preliminary data.</text>
</comment>
<dbReference type="EMBL" id="JAAGAX010000005">
    <property type="protein sequence ID" value="KAF2313755.1"/>
    <property type="molecule type" value="Genomic_DNA"/>
</dbReference>
<evidence type="ECO:0000313" key="2">
    <source>
        <dbReference type="Proteomes" id="UP000467840"/>
    </source>
</evidence>
<keyword evidence="2" id="KW-1185">Reference proteome</keyword>
<sequence>MMELGFSVRQIVKGSVKRVKRSNSNGNSDLNGKLDNKGLRLPNEVIGIKLKPVRRSQGSGEGAACLVAFKSKEVEGSNSTAKFPSWHCSPKSFMILDSTGDSHILCLSYPVGGSNIRSHIMHLPDRMKMQKLAILPDISSSSSYSLNVNLSLAYILNNGVIKAYLVAYLAKCFRTCPICVLGFWVSLIEKENGNEASCQVK</sequence>
<protein>
    <submittedName>
        <fullName evidence="1">Uncharacterized protein</fullName>
    </submittedName>
</protein>
<proteinExistence type="predicted"/>
<name>A0A6A6MML0_HEVBR</name>
<dbReference type="PANTHER" id="PTHR37383:SF1">
    <property type="entry name" value="OS01G0694200 PROTEIN"/>
    <property type="match status" value="1"/>
</dbReference>
<reference evidence="1 2" key="1">
    <citation type="journal article" date="2020" name="Mol. Plant">
        <title>The Chromosome-Based Rubber Tree Genome Provides New Insights into Spurge Genome Evolution and Rubber Biosynthesis.</title>
        <authorList>
            <person name="Liu J."/>
            <person name="Shi C."/>
            <person name="Shi C.C."/>
            <person name="Li W."/>
            <person name="Zhang Q.J."/>
            <person name="Zhang Y."/>
            <person name="Li K."/>
            <person name="Lu H.F."/>
            <person name="Shi C."/>
            <person name="Zhu S.T."/>
            <person name="Xiao Z.Y."/>
            <person name="Nan H."/>
            <person name="Yue Y."/>
            <person name="Zhu X.G."/>
            <person name="Wu Y."/>
            <person name="Hong X.N."/>
            <person name="Fan G.Y."/>
            <person name="Tong Y."/>
            <person name="Zhang D."/>
            <person name="Mao C.L."/>
            <person name="Liu Y.L."/>
            <person name="Hao S.J."/>
            <person name="Liu W.Q."/>
            <person name="Lv M.Q."/>
            <person name="Zhang H.B."/>
            <person name="Liu Y."/>
            <person name="Hu-Tang G.R."/>
            <person name="Wang J.P."/>
            <person name="Wang J.H."/>
            <person name="Sun Y.H."/>
            <person name="Ni S.B."/>
            <person name="Chen W.B."/>
            <person name="Zhang X.C."/>
            <person name="Jiao Y.N."/>
            <person name="Eichler E.E."/>
            <person name="Li G.H."/>
            <person name="Liu X."/>
            <person name="Gao L.Z."/>
        </authorList>
    </citation>
    <scope>NUCLEOTIDE SEQUENCE [LARGE SCALE GENOMIC DNA]</scope>
    <source>
        <strain evidence="2">cv. GT1</strain>
        <tissue evidence="1">Leaf</tissue>
    </source>
</reference>
<organism evidence="1 2">
    <name type="scientific">Hevea brasiliensis</name>
    <name type="common">Para rubber tree</name>
    <name type="synonym">Siphonia brasiliensis</name>
    <dbReference type="NCBI Taxonomy" id="3981"/>
    <lineage>
        <taxon>Eukaryota</taxon>
        <taxon>Viridiplantae</taxon>
        <taxon>Streptophyta</taxon>
        <taxon>Embryophyta</taxon>
        <taxon>Tracheophyta</taxon>
        <taxon>Spermatophyta</taxon>
        <taxon>Magnoliopsida</taxon>
        <taxon>eudicotyledons</taxon>
        <taxon>Gunneridae</taxon>
        <taxon>Pentapetalae</taxon>
        <taxon>rosids</taxon>
        <taxon>fabids</taxon>
        <taxon>Malpighiales</taxon>
        <taxon>Euphorbiaceae</taxon>
        <taxon>Crotonoideae</taxon>
        <taxon>Micrandreae</taxon>
        <taxon>Hevea</taxon>
    </lineage>
</organism>
<dbReference type="AlphaFoldDB" id="A0A6A6MML0"/>